<protein>
    <submittedName>
        <fullName evidence="7">Electron transporter</fullName>
    </submittedName>
</protein>
<dbReference type="Gene3D" id="3.40.30.10">
    <property type="entry name" value="Glutaredoxin"/>
    <property type="match status" value="1"/>
</dbReference>
<keyword evidence="5" id="KW-0732">Signal</keyword>
<dbReference type="RefSeq" id="WP_047214780.1">
    <property type="nucleotide sequence ID" value="NZ_CP011568.3"/>
</dbReference>
<evidence type="ECO:0000256" key="5">
    <source>
        <dbReference type="SAM" id="SignalP"/>
    </source>
</evidence>
<dbReference type="InterPro" id="IPR036249">
    <property type="entry name" value="Thioredoxin-like_sf"/>
</dbReference>
<feature type="domain" description="Thioredoxin" evidence="6">
    <location>
        <begin position="19"/>
        <end position="198"/>
    </location>
</feature>
<comment type="similarity">
    <text evidence="1">Belongs to the SCO1/2 family.</text>
</comment>
<feature type="binding site" evidence="3">
    <location>
        <position position="71"/>
    </location>
    <ligand>
        <name>Cu cation</name>
        <dbReference type="ChEBI" id="CHEBI:23378"/>
    </ligand>
</feature>
<dbReference type="KEGG" id="ptx:ABW99_12340"/>
<accession>A0A0G3EPC3</accession>
<dbReference type="AlphaFoldDB" id="A0A0G3EPC3"/>
<dbReference type="PANTHER" id="PTHR12151">
    <property type="entry name" value="ELECTRON TRANSPORT PROTIN SCO1/SENC FAMILY MEMBER"/>
    <property type="match status" value="1"/>
</dbReference>
<evidence type="ECO:0000256" key="4">
    <source>
        <dbReference type="PIRSR" id="PIRSR603782-2"/>
    </source>
</evidence>
<sequence>MAYFRKSTRLLLLCALLLAGCGSKPQQWSLTDVTGHLPDLQFSLTSDQGRAVSAKDYRGDVVLLYFGYTHCPDVCPTTMAHLAAVMQKLGAAADHVRILFVSVDPARDTPALLHEYVTAFSPRAVGLTGSNNELATVARRYRVAYEAEKPGANGNYEVTHSSAVYIFDASGRARLLATPDDSIDAMTHDIRQLLDSNS</sequence>
<keyword evidence="2 3" id="KW-0186">Copper</keyword>
<dbReference type="STRING" id="445709.ABW99_12340"/>
<evidence type="ECO:0000313" key="8">
    <source>
        <dbReference type="Proteomes" id="UP000036700"/>
    </source>
</evidence>
<feature type="binding site" evidence="3">
    <location>
        <position position="160"/>
    </location>
    <ligand>
        <name>Cu cation</name>
        <dbReference type="ChEBI" id="CHEBI:23378"/>
    </ligand>
</feature>
<dbReference type="EMBL" id="CP011568">
    <property type="protein sequence ID" value="AKJ68883.1"/>
    <property type="molecule type" value="Genomic_DNA"/>
</dbReference>
<feature type="binding site" evidence="3">
    <location>
        <position position="75"/>
    </location>
    <ligand>
        <name>Cu cation</name>
        <dbReference type="ChEBI" id="CHEBI:23378"/>
    </ligand>
</feature>
<dbReference type="Pfam" id="PF02630">
    <property type="entry name" value="SCO1-SenC"/>
    <property type="match status" value="1"/>
</dbReference>
<evidence type="ECO:0000256" key="3">
    <source>
        <dbReference type="PIRSR" id="PIRSR603782-1"/>
    </source>
</evidence>
<dbReference type="GO" id="GO:0046872">
    <property type="term" value="F:metal ion binding"/>
    <property type="evidence" value="ECO:0007669"/>
    <property type="project" value="UniProtKB-KW"/>
</dbReference>
<evidence type="ECO:0000313" key="7">
    <source>
        <dbReference type="EMBL" id="AKJ68883.1"/>
    </source>
</evidence>
<dbReference type="PATRIC" id="fig|445709.3.peg.2624"/>
<dbReference type="PROSITE" id="PS51257">
    <property type="entry name" value="PROKAR_LIPOPROTEIN"/>
    <property type="match status" value="1"/>
</dbReference>
<gene>
    <name evidence="7" type="ORF">ABW99_12340</name>
</gene>
<reference evidence="8" key="1">
    <citation type="submission" date="2015-06" db="EMBL/GenBank/DDBJ databases">
        <authorList>
            <person name="Lim Y.L."/>
            <person name="Ee R."/>
            <person name="Yong D."/>
            <person name="How K.Y."/>
            <person name="Yin W.F."/>
            <person name="Chan K.G."/>
        </authorList>
    </citation>
    <scope>NUCLEOTIDE SEQUENCE [LARGE SCALE GENOMIC DNA]</scope>
    <source>
        <strain evidence="8">DSM 25325</strain>
    </source>
</reference>
<keyword evidence="8" id="KW-1185">Reference proteome</keyword>
<name>A0A0G3EPC3_9BURK</name>
<organism evidence="7 8">
    <name type="scientific">Pandoraea thiooxydans</name>
    <dbReference type="NCBI Taxonomy" id="445709"/>
    <lineage>
        <taxon>Bacteria</taxon>
        <taxon>Pseudomonadati</taxon>
        <taxon>Pseudomonadota</taxon>
        <taxon>Betaproteobacteria</taxon>
        <taxon>Burkholderiales</taxon>
        <taxon>Burkholderiaceae</taxon>
        <taxon>Pandoraea</taxon>
    </lineage>
</organism>
<dbReference type="Proteomes" id="UP000036700">
    <property type="component" value="Chromosome"/>
</dbReference>
<feature type="disulfide bond" description="Redox-active" evidence="4">
    <location>
        <begin position="71"/>
        <end position="75"/>
    </location>
</feature>
<evidence type="ECO:0000256" key="2">
    <source>
        <dbReference type="ARBA" id="ARBA00023008"/>
    </source>
</evidence>
<evidence type="ECO:0000256" key="1">
    <source>
        <dbReference type="ARBA" id="ARBA00010996"/>
    </source>
</evidence>
<dbReference type="InterPro" id="IPR003782">
    <property type="entry name" value="SCO1/SenC"/>
</dbReference>
<dbReference type="CDD" id="cd02968">
    <property type="entry name" value="SCO"/>
    <property type="match status" value="1"/>
</dbReference>
<dbReference type="OrthoDB" id="9790194at2"/>
<keyword evidence="3" id="KW-0479">Metal-binding</keyword>
<feature type="signal peptide" evidence="5">
    <location>
        <begin position="1"/>
        <end position="25"/>
    </location>
</feature>
<proteinExistence type="inferred from homology"/>
<dbReference type="FunFam" id="3.40.30.10:FF:000013">
    <property type="entry name" value="Blast:Protein SCO1 homolog, mitochondrial"/>
    <property type="match status" value="1"/>
</dbReference>
<dbReference type="PANTHER" id="PTHR12151:SF25">
    <property type="entry name" value="LINALOOL DEHYDRATASE_ISOMERASE DOMAIN-CONTAINING PROTEIN"/>
    <property type="match status" value="1"/>
</dbReference>
<dbReference type="SUPFAM" id="SSF52833">
    <property type="entry name" value="Thioredoxin-like"/>
    <property type="match status" value="1"/>
</dbReference>
<dbReference type="PROSITE" id="PS51352">
    <property type="entry name" value="THIOREDOXIN_2"/>
    <property type="match status" value="1"/>
</dbReference>
<keyword evidence="4" id="KW-1015">Disulfide bond</keyword>
<evidence type="ECO:0000259" key="6">
    <source>
        <dbReference type="PROSITE" id="PS51352"/>
    </source>
</evidence>
<dbReference type="InterPro" id="IPR013766">
    <property type="entry name" value="Thioredoxin_domain"/>
</dbReference>
<feature type="chain" id="PRO_5002553526" evidence="5">
    <location>
        <begin position="26"/>
        <end position="198"/>
    </location>
</feature>